<evidence type="ECO:0000313" key="3">
    <source>
        <dbReference type="EMBL" id="MBT8765800.1"/>
    </source>
</evidence>
<feature type="region of interest" description="Disordered" evidence="1">
    <location>
        <begin position="1"/>
        <end position="21"/>
    </location>
</feature>
<evidence type="ECO:0000256" key="1">
    <source>
        <dbReference type="SAM" id="MobiDB-lite"/>
    </source>
</evidence>
<dbReference type="EMBL" id="JAGTIS010000002">
    <property type="protein sequence ID" value="MBT8765800.1"/>
    <property type="molecule type" value="Genomic_DNA"/>
</dbReference>
<protein>
    <submittedName>
        <fullName evidence="3">Uncharacterized protein</fullName>
    </submittedName>
</protein>
<accession>A0ABS5XFF1</accession>
<keyword evidence="4" id="KW-1185">Reference proteome</keyword>
<keyword evidence="2" id="KW-0472">Membrane</keyword>
<keyword evidence="2" id="KW-0812">Transmembrane</keyword>
<evidence type="ECO:0000256" key="2">
    <source>
        <dbReference type="SAM" id="Phobius"/>
    </source>
</evidence>
<name>A0ABS5XFF1_9GAMM</name>
<dbReference type="RefSeq" id="WP_215372037.1">
    <property type="nucleotide sequence ID" value="NZ_JAGTIS010000002.1"/>
</dbReference>
<proteinExistence type="predicted"/>
<sequence>MSVSQSLDRPGSRKRHSHASSRGERVIMQHVPVLLLVLLSFVLMVMGAYMLLAGIASYQAEAFISSWDKQGREPSVVAWEIAHNAAQRAIRLYPVADGDRLDRLGRIYSWKQFRQPYAAPAAQHSRRAALETYRAAIAARPSWPYTWARLAHSKLYLQEFDSEFDQAMAQAFRLGPWRIGVNLELAEIGFDAWPQLNEAQRQATRESTRRSAAFGNAEAQHLLEIAQRTGRIRVLCESLSHELISMRKLAPCVH</sequence>
<keyword evidence="2" id="KW-1133">Transmembrane helix</keyword>
<gene>
    <name evidence="3" type="ORF">J7302_06605</name>
</gene>
<organism evidence="3 4">
    <name type="scientific">Metapseudomonas boanensis</name>
    <dbReference type="NCBI Taxonomy" id="2822138"/>
    <lineage>
        <taxon>Bacteria</taxon>
        <taxon>Pseudomonadati</taxon>
        <taxon>Pseudomonadota</taxon>
        <taxon>Gammaproteobacteria</taxon>
        <taxon>Pseudomonadales</taxon>
        <taxon>Pseudomonadaceae</taxon>
        <taxon>Metapseudomonas</taxon>
    </lineage>
</organism>
<evidence type="ECO:0000313" key="4">
    <source>
        <dbReference type="Proteomes" id="UP001519667"/>
    </source>
</evidence>
<feature type="transmembrane region" description="Helical" evidence="2">
    <location>
        <begin position="31"/>
        <end position="52"/>
    </location>
</feature>
<comment type="caution">
    <text evidence="3">The sequence shown here is derived from an EMBL/GenBank/DDBJ whole genome shotgun (WGS) entry which is preliminary data.</text>
</comment>
<reference evidence="3 4" key="1">
    <citation type="submission" date="2021-04" db="EMBL/GenBank/DDBJ databases">
        <title>Pseudomonas boanensis sp. nov., a bacterium isolated from river water used for household purposes in Boane District, Mozambique.</title>
        <authorList>
            <person name="Nicklasson M."/>
            <person name="Martin-Rodriguez A.J."/>
            <person name="Thorell K."/>
            <person name="Neves L."/>
            <person name="Mussagy A."/>
            <person name="Rydberg H.A."/>
            <person name="Hernroth B."/>
            <person name="Svensson-Stadler L."/>
            <person name="Sjoling A."/>
        </authorList>
    </citation>
    <scope>NUCLEOTIDE SEQUENCE [LARGE SCALE GENOMIC DNA]</scope>
    <source>
        <strain evidence="3 4">DB1</strain>
    </source>
</reference>
<dbReference type="Proteomes" id="UP001519667">
    <property type="component" value="Unassembled WGS sequence"/>
</dbReference>